<dbReference type="InterPro" id="IPR000073">
    <property type="entry name" value="AB_hydrolase_1"/>
</dbReference>
<dbReference type="EMBL" id="WMJX01000007">
    <property type="protein sequence ID" value="MTG97538.1"/>
    <property type="molecule type" value="Genomic_DNA"/>
</dbReference>
<dbReference type="Gene3D" id="3.40.50.1820">
    <property type="entry name" value="alpha/beta hydrolase"/>
    <property type="match status" value="1"/>
</dbReference>
<evidence type="ECO:0000259" key="1">
    <source>
        <dbReference type="Pfam" id="PF00561"/>
    </source>
</evidence>
<dbReference type="PANTHER" id="PTHR43798">
    <property type="entry name" value="MONOACYLGLYCEROL LIPASE"/>
    <property type="match status" value="1"/>
</dbReference>
<dbReference type="OrthoDB" id="252464at2"/>
<dbReference type="Pfam" id="PF00561">
    <property type="entry name" value="Abhydrolase_1"/>
    <property type="match status" value="1"/>
</dbReference>
<dbReference type="Proteomes" id="UP000438760">
    <property type="component" value="Unassembled WGS sequence"/>
</dbReference>
<gene>
    <name evidence="2" type="ORF">GJV76_05215</name>
</gene>
<evidence type="ECO:0000313" key="3">
    <source>
        <dbReference type="Proteomes" id="UP000438760"/>
    </source>
</evidence>
<comment type="caution">
    <text evidence="2">The sequence shown here is derived from an EMBL/GenBank/DDBJ whole genome shotgun (WGS) entry which is preliminary data.</text>
</comment>
<reference evidence="2 3" key="1">
    <citation type="submission" date="2019-11" db="EMBL/GenBank/DDBJ databases">
        <title>Genome of Strain BIT-d1.</title>
        <authorList>
            <person name="Yang Y."/>
        </authorList>
    </citation>
    <scope>NUCLEOTIDE SEQUENCE [LARGE SCALE GENOMIC DNA]</scope>
    <source>
        <strain evidence="2 3">BIT-d1</strain>
    </source>
</reference>
<organism evidence="2 3">
    <name type="scientific">Myroides albus</name>
    <dbReference type="NCBI Taxonomy" id="2562892"/>
    <lineage>
        <taxon>Bacteria</taxon>
        <taxon>Pseudomonadati</taxon>
        <taxon>Bacteroidota</taxon>
        <taxon>Flavobacteriia</taxon>
        <taxon>Flavobacteriales</taxon>
        <taxon>Flavobacteriaceae</taxon>
        <taxon>Myroides</taxon>
    </lineage>
</organism>
<dbReference type="RefSeq" id="WP_155091581.1">
    <property type="nucleotide sequence ID" value="NZ_CP102754.1"/>
</dbReference>
<name>A0A6I3LGC8_9FLAO</name>
<dbReference type="SUPFAM" id="SSF53474">
    <property type="entry name" value="alpha/beta-Hydrolases"/>
    <property type="match status" value="1"/>
</dbReference>
<sequence length="264" mass="29626">MIHKSLTYKNIALSYCEQGQGEPIIFLHGFLATANMWEYFTKHFSRTHQVFSVDLLGHGQSECLGYIHSMEDMADAVYAIVQENQLENLTIVGHSMGGYVALAFGELYPDIVNKIILVASTSAADSAERKANRDRSISIIKKNSATFIKMALSNLFTDENRINHHTEIDNAIIQALQLPVQGVIAALEGMKERTDREVLLHFAPYTINMIFGEYDTVMPLENTLQQLQGTTIEHSIIKGGHMLHIDSKELLLQSLDTFINKKAE</sequence>
<keyword evidence="2" id="KW-0378">Hydrolase</keyword>
<dbReference type="AlphaFoldDB" id="A0A6I3LGC8"/>
<dbReference type="GO" id="GO:0016787">
    <property type="term" value="F:hydrolase activity"/>
    <property type="evidence" value="ECO:0007669"/>
    <property type="project" value="UniProtKB-KW"/>
</dbReference>
<feature type="domain" description="AB hydrolase-1" evidence="1">
    <location>
        <begin position="23"/>
        <end position="246"/>
    </location>
</feature>
<protein>
    <submittedName>
        <fullName evidence="2">Alpha/beta fold hydrolase</fullName>
    </submittedName>
</protein>
<accession>A0A6I3LGC8</accession>
<evidence type="ECO:0000313" key="2">
    <source>
        <dbReference type="EMBL" id="MTG97538.1"/>
    </source>
</evidence>
<dbReference type="PRINTS" id="PR00111">
    <property type="entry name" value="ABHYDROLASE"/>
</dbReference>
<dbReference type="InterPro" id="IPR029058">
    <property type="entry name" value="AB_hydrolase_fold"/>
</dbReference>
<dbReference type="InterPro" id="IPR050266">
    <property type="entry name" value="AB_hydrolase_sf"/>
</dbReference>
<keyword evidence="3" id="KW-1185">Reference proteome</keyword>
<proteinExistence type="predicted"/>